<evidence type="ECO:0000313" key="2">
    <source>
        <dbReference type="EMBL" id="MBB4799059.1"/>
    </source>
</evidence>
<evidence type="ECO:0000313" key="3">
    <source>
        <dbReference type="Proteomes" id="UP000539957"/>
    </source>
</evidence>
<protein>
    <recommendedName>
        <fullName evidence="1">Microcin J25-processing protein McjB C-terminal domain-containing protein</fullName>
    </recommendedName>
</protein>
<dbReference type="Pfam" id="PF13471">
    <property type="entry name" value="Transglut_core3"/>
    <property type="match status" value="1"/>
</dbReference>
<accession>A0A7W7IR77</accession>
<comment type="caution">
    <text evidence="2">The sequence shown here is derived from an EMBL/GenBank/DDBJ whole genome shotgun (WGS) entry which is preliminary data.</text>
</comment>
<reference evidence="2 3" key="1">
    <citation type="submission" date="2020-08" db="EMBL/GenBank/DDBJ databases">
        <title>Functional genomics of gut bacteria from endangered species of beetles.</title>
        <authorList>
            <person name="Carlos-Shanley C."/>
        </authorList>
    </citation>
    <scope>NUCLEOTIDE SEQUENCE [LARGE SCALE GENOMIC DNA]</scope>
    <source>
        <strain evidence="2 3">S00123</strain>
    </source>
</reference>
<organism evidence="2 3">
    <name type="scientific">Brevundimonas bullata</name>
    <dbReference type="NCBI Taxonomy" id="13160"/>
    <lineage>
        <taxon>Bacteria</taxon>
        <taxon>Pseudomonadati</taxon>
        <taxon>Pseudomonadota</taxon>
        <taxon>Alphaproteobacteria</taxon>
        <taxon>Caulobacterales</taxon>
        <taxon>Caulobacteraceae</taxon>
        <taxon>Brevundimonas</taxon>
    </lineage>
</organism>
<dbReference type="NCBIfam" id="NF033537">
    <property type="entry name" value="lasso_biosyn_B2"/>
    <property type="match status" value="1"/>
</dbReference>
<dbReference type="InterPro" id="IPR032708">
    <property type="entry name" value="McjB_C"/>
</dbReference>
<evidence type="ECO:0000259" key="1">
    <source>
        <dbReference type="Pfam" id="PF13471"/>
    </source>
</evidence>
<dbReference type="RefSeq" id="WP_184271645.1">
    <property type="nucleotide sequence ID" value="NZ_JACHKY010000005.1"/>
</dbReference>
<dbReference type="InterPro" id="IPR053521">
    <property type="entry name" value="McjB-like"/>
</dbReference>
<feature type="domain" description="Microcin J25-processing protein McjB C-terminal" evidence="1">
    <location>
        <begin position="130"/>
        <end position="215"/>
    </location>
</feature>
<sequence length="216" mass="24231">MTNHLWCVPHVHLAVVDEDIVVLDLEHDHYDCLVDAASWLEIGSDGRIHLQDQTAAKALVEAGIATDNPPTSPYTPRVRPNREVIIPSRPPRAETLRALLGLTAATAVFHRKSLLELVRFDLPRPGSTGRSQPLDSVIAALLAAARQARPWVPFEGECLQRSFQLRYYLAQRGITTEWVFGVRTWPFSAHCWLQVGDLIIGDRLERVARYTPIMTA</sequence>
<gene>
    <name evidence="2" type="ORF">HNP32_002815</name>
</gene>
<dbReference type="AlphaFoldDB" id="A0A7W7IR77"/>
<keyword evidence="3" id="KW-1185">Reference proteome</keyword>
<name>A0A7W7IR77_9CAUL</name>
<dbReference type="EMBL" id="JACHKY010000005">
    <property type="protein sequence ID" value="MBB4799059.1"/>
    <property type="molecule type" value="Genomic_DNA"/>
</dbReference>
<proteinExistence type="predicted"/>
<dbReference type="Proteomes" id="UP000539957">
    <property type="component" value="Unassembled WGS sequence"/>
</dbReference>